<accession>A0ABC8V4E7</accession>
<evidence type="ECO:0000313" key="1">
    <source>
        <dbReference type="EMBL" id="CAK9188082.1"/>
    </source>
</evidence>
<dbReference type="EMBL" id="CAUOFW020010279">
    <property type="protein sequence ID" value="CAK9188082.1"/>
    <property type="molecule type" value="Genomic_DNA"/>
</dbReference>
<dbReference type="AlphaFoldDB" id="A0ABC8V4E7"/>
<proteinExistence type="predicted"/>
<keyword evidence="2" id="KW-1185">Reference proteome</keyword>
<dbReference type="Proteomes" id="UP001642360">
    <property type="component" value="Unassembled WGS sequence"/>
</dbReference>
<comment type="caution">
    <text evidence="1">The sequence shown here is derived from an EMBL/GenBank/DDBJ whole genome shotgun (WGS) entry which is preliminary data.</text>
</comment>
<evidence type="ECO:0000313" key="2">
    <source>
        <dbReference type="Proteomes" id="UP001642360"/>
    </source>
</evidence>
<sequence length="93" mass="10590">MTRRDNEDNNSRLSIAMDIMFLTYAELLDDEHVPLCITPIVNFGPNNLDYGKTSQEIILHPFANEATPQQQIKEDTPSNEGDYMSITTLIIDM</sequence>
<organism evidence="1 2">
    <name type="scientific">Ilex paraguariensis</name>
    <name type="common">yerba mate</name>
    <dbReference type="NCBI Taxonomy" id="185542"/>
    <lineage>
        <taxon>Eukaryota</taxon>
        <taxon>Viridiplantae</taxon>
        <taxon>Streptophyta</taxon>
        <taxon>Embryophyta</taxon>
        <taxon>Tracheophyta</taxon>
        <taxon>Spermatophyta</taxon>
        <taxon>Magnoliopsida</taxon>
        <taxon>eudicotyledons</taxon>
        <taxon>Gunneridae</taxon>
        <taxon>Pentapetalae</taxon>
        <taxon>asterids</taxon>
        <taxon>campanulids</taxon>
        <taxon>Aquifoliales</taxon>
        <taxon>Aquifoliaceae</taxon>
        <taxon>Ilex</taxon>
    </lineage>
</organism>
<reference evidence="1 2" key="1">
    <citation type="submission" date="2024-02" db="EMBL/GenBank/DDBJ databases">
        <authorList>
            <person name="Vignale AGUSTIN F."/>
            <person name="Sosa J E."/>
            <person name="Modenutti C."/>
        </authorList>
    </citation>
    <scope>NUCLEOTIDE SEQUENCE [LARGE SCALE GENOMIC DNA]</scope>
</reference>
<protein>
    <submittedName>
        <fullName evidence="1">Uncharacterized protein</fullName>
    </submittedName>
</protein>
<name>A0ABC8V4E7_9AQUA</name>
<gene>
    <name evidence="1" type="ORF">ILEXP_LOCUS58712</name>
</gene>